<dbReference type="PROSITE" id="PS50001">
    <property type="entry name" value="SH2"/>
    <property type="match status" value="1"/>
</dbReference>
<keyword evidence="11" id="KW-0539">Nucleus</keyword>
<keyword evidence="9" id="KW-0010">Activator</keyword>
<accession>A0A7E4ZTQ5</accession>
<dbReference type="InterPro" id="IPR001217">
    <property type="entry name" value="STAT"/>
</dbReference>
<evidence type="ECO:0000256" key="11">
    <source>
        <dbReference type="ARBA" id="ARBA00023242"/>
    </source>
</evidence>
<dbReference type="InterPro" id="IPR057515">
    <property type="entry name" value="STATB_N"/>
</dbReference>
<feature type="domain" description="SH2" evidence="14">
    <location>
        <begin position="455"/>
        <end position="530"/>
    </location>
</feature>
<dbReference type="Gene3D" id="3.30.505.10">
    <property type="entry name" value="SH2 domain"/>
    <property type="match status" value="1"/>
</dbReference>
<evidence type="ECO:0000256" key="13">
    <source>
        <dbReference type="SAM" id="MobiDB-lite"/>
    </source>
</evidence>
<keyword evidence="15" id="KW-1185">Reference proteome</keyword>
<dbReference type="GO" id="GO:0003677">
    <property type="term" value="F:DNA binding"/>
    <property type="evidence" value="ECO:0007669"/>
    <property type="project" value="UniProtKB-KW"/>
</dbReference>
<dbReference type="InterPro" id="IPR036860">
    <property type="entry name" value="SH2_dom_sf"/>
</dbReference>
<feature type="region of interest" description="Disordered" evidence="13">
    <location>
        <begin position="1"/>
        <end position="21"/>
    </location>
</feature>
<evidence type="ECO:0000256" key="2">
    <source>
        <dbReference type="ARBA" id="ARBA00004496"/>
    </source>
</evidence>
<reference evidence="16" key="2">
    <citation type="submission" date="2020-10" db="UniProtKB">
        <authorList>
            <consortium name="WormBaseParasite"/>
        </authorList>
    </citation>
    <scope>IDENTIFICATION</scope>
</reference>
<keyword evidence="7" id="KW-0805">Transcription regulation</keyword>
<protein>
    <submittedName>
        <fullName evidence="16">SH2 domain-containing protein</fullName>
    </submittedName>
</protein>
<evidence type="ECO:0000256" key="1">
    <source>
        <dbReference type="ARBA" id="ARBA00004123"/>
    </source>
</evidence>
<dbReference type="InterPro" id="IPR012345">
    <property type="entry name" value="STAT_TF_DNA-bd_N"/>
</dbReference>
<dbReference type="Pfam" id="PF24629">
    <property type="entry name" value="STATB_N"/>
    <property type="match status" value="1"/>
</dbReference>
<dbReference type="InterPro" id="IPR008967">
    <property type="entry name" value="p53-like_TF_DNA-bd_sf"/>
</dbReference>
<evidence type="ECO:0000256" key="6">
    <source>
        <dbReference type="ARBA" id="ARBA00022999"/>
    </source>
</evidence>
<evidence type="ECO:0000256" key="9">
    <source>
        <dbReference type="ARBA" id="ARBA00023159"/>
    </source>
</evidence>
<keyword evidence="10" id="KW-0804">Transcription</keyword>
<keyword evidence="4" id="KW-0963">Cytoplasm</keyword>
<comment type="similarity">
    <text evidence="3">Belongs to the transcription factor STAT family.</text>
</comment>
<evidence type="ECO:0000256" key="12">
    <source>
        <dbReference type="PROSITE-ProRule" id="PRU00191"/>
    </source>
</evidence>
<dbReference type="GO" id="GO:0007165">
    <property type="term" value="P:signal transduction"/>
    <property type="evidence" value="ECO:0007669"/>
    <property type="project" value="InterPro"/>
</dbReference>
<evidence type="ECO:0000256" key="10">
    <source>
        <dbReference type="ARBA" id="ARBA00023163"/>
    </source>
</evidence>
<evidence type="ECO:0000256" key="7">
    <source>
        <dbReference type="ARBA" id="ARBA00023015"/>
    </source>
</evidence>
<dbReference type="CDD" id="cd09919">
    <property type="entry name" value="SH2_STAT_family"/>
    <property type="match status" value="1"/>
</dbReference>
<dbReference type="AlphaFoldDB" id="A0A7E4ZTQ5"/>
<dbReference type="Proteomes" id="UP000492821">
    <property type="component" value="Unassembled WGS sequence"/>
</dbReference>
<evidence type="ECO:0000256" key="8">
    <source>
        <dbReference type="ARBA" id="ARBA00023125"/>
    </source>
</evidence>
<keyword evidence="5" id="KW-0597">Phosphoprotein</keyword>
<evidence type="ECO:0000256" key="4">
    <source>
        <dbReference type="ARBA" id="ARBA00022490"/>
    </source>
</evidence>
<dbReference type="GO" id="GO:0005737">
    <property type="term" value="C:cytoplasm"/>
    <property type="evidence" value="ECO:0007669"/>
    <property type="project" value="UniProtKB-SubCell"/>
</dbReference>
<dbReference type="Gene3D" id="1.10.238.10">
    <property type="entry name" value="EF-hand"/>
    <property type="match status" value="1"/>
</dbReference>
<dbReference type="SUPFAM" id="SSF49417">
    <property type="entry name" value="p53-like transcription factors"/>
    <property type="match status" value="1"/>
</dbReference>
<organism evidence="15 16">
    <name type="scientific">Panagrellus redivivus</name>
    <name type="common">Microworm</name>
    <dbReference type="NCBI Taxonomy" id="6233"/>
    <lineage>
        <taxon>Eukaryota</taxon>
        <taxon>Metazoa</taxon>
        <taxon>Ecdysozoa</taxon>
        <taxon>Nematoda</taxon>
        <taxon>Chromadorea</taxon>
        <taxon>Rhabditida</taxon>
        <taxon>Tylenchina</taxon>
        <taxon>Panagrolaimomorpha</taxon>
        <taxon>Panagrolaimoidea</taxon>
        <taxon>Panagrolaimidae</taxon>
        <taxon>Panagrellus</taxon>
    </lineage>
</organism>
<dbReference type="InterPro" id="IPR000980">
    <property type="entry name" value="SH2"/>
</dbReference>
<dbReference type="GO" id="GO:0003700">
    <property type="term" value="F:DNA-binding transcription factor activity"/>
    <property type="evidence" value="ECO:0007669"/>
    <property type="project" value="InterPro"/>
</dbReference>
<name>A0A7E4ZTQ5_PANRE</name>
<feature type="compositionally biased region" description="Polar residues" evidence="13">
    <location>
        <begin position="12"/>
        <end position="21"/>
    </location>
</feature>
<dbReference type="Gene3D" id="2.60.40.630">
    <property type="entry name" value="STAT transcription factor, DNA-binding domain"/>
    <property type="match status" value="1"/>
</dbReference>
<dbReference type="SUPFAM" id="SSF55550">
    <property type="entry name" value="SH2 domain"/>
    <property type="match status" value="1"/>
</dbReference>
<dbReference type="FunFam" id="2.60.40.630:FF:000006">
    <property type="entry name" value="Signal transducer and activator of transcription b"/>
    <property type="match status" value="1"/>
</dbReference>
<evidence type="ECO:0000313" key="15">
    <source>
        <dbReference type="Proteomes" id="UP000492821"/>
    </source>
</evidence>
<sequence length="577" mass="65922">MSSPDMMDFETDSVQSPHSVQSPATMAAQVDSNFVMRHNVTAEAYQLFKDDVDFLFSGKVMPADQPALLHRIRSNCEGLITAFEAEKQYLMGDVLCSWATRQQKVSIGSVWTQQQHYALLTTIDTQFEYFGELLEQTLTGLTFLRDNYPNQGFSEVHGRVLHIAHYFLFYSVIVAKQPPSVVVKCGEAENHRRSRFWFNTEIRVLGGRAFGLHRVGEGLQIQCYLITDDTARILLSNAYHDVFENEEFVIEPMTAMLKMDEVNALAAKFDDMRVAKKGPLRRDSVATKRYCLCYNIRASATHGIDLIGKKVSLPFAVLVGPKTDVEAKLFLERSFADLVLKPLSEVPESVTYLEMAAALEMKFQSIIETPQKSTDTIPAIQPRMFSNQSKHHLIRRLKPDNDARILLNNFLKLPVAEEYCLKKGSTTNGEWKLVPFFEWFFKIAEFVNKHLVQMWNEGLIYGFCGKEEAEDLLKETRQTTLLIRFSDIEFGKLKVSVRDRTGAIRHHWYDTTELSTRSLARELLSNSKYYGVESIYPNINFAQALGARTPPNEPPKPRHLQPTPLYFDNQDAGMFTF</sequence>
<keyword evidence="8" id="KW-0238">DNA-binding</keyword>
<evidence type="ECO:0000256" key="5">
    <source>
        <dbReference type="ARBA" id="ARBA00022553"/>
    </source>
</evidence>
<dbReference type="GO" id="GO:0005634">
    <property type="term" value="C:nucleus"/>
    <property type="evidence" value="ECO:0007669"/>
    <property type="project" value="UniProtKB-SubCell"/>
</dbReference>
<reference evidence="15" key="1">
    <citation type="journal article" date="2013" name="Genetics">
        <title>The draft genome and transcriptome of Panagrellus redivivus are shaped by the harsh demands of a free-living lifestyle.</title>
        <authorList>
            <person name="Srinivasan J."/>
            <person name="Dillman A.R."/>
            <person name="Macchietto M.G."/>
            <person name="Heikkinen L."/>
            <person name="Lakso M."/>
            <person name="Fracchia K.M."/>
            <person name="Antoshechkin I."/>
            <person name="Mortazavi A."/>
            <person name="Wong G."/>
            <person name="Sternberg P.W."/>
        </authorList>
    </citation>
    <scope>NUCLEOTIDE SEQUENCE [LARGE SCALE GENOMIC DNA]</scope>
    <source>
        <strain evidence="15">MT8872</strain>
    </source>
</reference>
<proteinExistence type="inferred from homology"/>
<evidence type="ECO:0000259" key="14">
    <source>
        <dbReference type="PROSITE" id="PS50001"/>
    </source>
</evidence>
<dbReference type="WBParaSite" id="Pan_g16701.t1">
    <property type="protein sequence ID" value="Pan_g16701.t1"/>
    <property type="gene ID" value="Pan_g16701"/>
</dbReference>
<keyword evidence="6 12" id="KW-0727">SH2 domain</keyword>
<evidence type="ECO:0000313" key="16">
    <source>
        <dbReference type="WBParaSite" id="Pan_g16701.t1"/>
    </source>
</evidence>
<dbReference type="PANTHER" id="PTHR11801">
    <property type="entry name" value="SIGNAL TRANSDUCER AND ACTIVATOR OF TRANSCRIPTION"/>
    <property type="match status" value="1"/>
</dbReference>
<evidence type="ECO:0000256" key="3">
    <source>
        <dbReference type="ARBA" id="ARBA00005586"/>
    </source>
</evidence>
<comment type="subcellular location">
    <subcellularLocation>
        <location evidence="2">Cytoplasm</location>
    </subcellularLocation>
    <subcellularLocation>
        <location evidence="1">Nucleus</location>
    </subcellularLocation>
</comment>